<name>A0A7Y7E9Y6_STRMO</name>
<dbReference type="RefSeq" id="WP_171086383.1">
    <property type="nucleotide sequence ID" value="NZ_BNBU01000020.1"/>
</dbReference>
<dbReference type="EMBL" id="JABBXF010000084">
    <property type="protein sequence ID" value="NVK81543.1"/>
    <property type="molecule type" value="Genomic_DNA"/>
</dbReference>
<keyword evidence="2" id="KW-1185">Reference proteome</keyword>
<organism evidence="1 2">
    <name type="scientific">Streptomyces morookaense</name>
    <name type="common">Streptoverticillium morookaense</name>
    <dbReference type="NCBI Taxonomy" id="1970"/>
    <lineage>
        <taxon>Bacteria</taxon>
        <taxon>Bacillati</taxon>
        <taxon>Actinomycetota</taxon>
        <taxon>Actinomycetes</taxon>
        <taxon>Kitasatosporales</taxon>
        <taxon>Streptomycetaceae</taxon>
        <taxon>Streptomyces</taxon>
    </lineage>
</organism>
<gene>
    <name evidence="1" type="ORF">HG542_28390</name>
</gene>
<sequence>MSNNPSSCLPEATPATWLTPIPANLDYSFDLPAAAYCLSMARTAVRRLLTDHGLSDMSDLGTFAASELLANAYQFTPGRNASLTMRWRFGVLRLTVFDEHPAHSRRAQQTCQARRRASLSTLDAMVSACGGIVGLDDAGGPLAGSKMWVAISREAARAYAAL</sequence>
<dbReference type="Proteomes" id="UP000587462">
    <property type="component" value="Unassembled WGS sequence"/>
</dbReference>
<evidence type="ECO:0000313" key="2">
    <source>
        <dbReference type="Proteomes" id="UP000587462"/>
    </source>
</evidence>
<dbReference type="GO" id="GO:0005524">
    <property type="term" value="F:ATP binding"/>
    <property type="evidence" value="ECO:0007669"/>
    <property type="project" value="UniProtKB-KW"/>
</dbReference>
<comment type="caution">
    <text evidence="1">The sequence shown here is derived from an EMBL/GenBank/DDBJ whole genome shotgun (WGS) entry which is preliminary data.</text>
</comment>
<evidence type="ECO:0000313" key="1">
    <source>
        <dbReference type="EMBL" id="NVK81543.1"/>
    </source>
</evidence>
<proteinExistence type="predicted"/>
<accession>A0A7Y7E9Y6</accession>
<dbReference type="AlphaFoldDB" id="A0A7Y7E9Y6"/>
<protein>
    <submittedName>
        <fullName evidence="1">ATP-binding protein</fullName>
    </submittedName>
</protein>
<reference evidence="1 2" key="1">
    <citation type="submission" date="2020-04" db="EMBL/GenBank/DDBJ databases">
        <title>Draft Genome Sequence of Streptomyces morookaense DSM 40503, an 8-azaguanine-producing strain.</title>
        <authorList>
            <person name="Qi J."/>
            <person name="Gao J.-M."/>
        </authorList>
    </citation>
    <scope>NUCLEOTIDE SEQUENCE [LARGE SCALE GENOMIC DNA]</scope>
    <source>
        <strain evidence="1 2">DSM 40503</strain>
    </source>
</reference>
<keyword evidence="1" id="KW-0547">Nucleotide-binding</keyword>
<dbReference type="Gene3D" id="3.30.565.10">
    <property type="entry name" value="Histidine kinase-like ATPase, C-terminal domain"/>
    <property type="match status" value="1"/>
</dbReference>
<keyword evidence="1" id="KW-0067">ATP-binding</keyword>
<dbReference type="InterPro" id="IPR036890">
    <property type="entry name" value="HATPase_C_sf"/>
</dbReference>